<keyword evidence="2 6" id="KW-0032">Aminotransferase</keyword>
<keyword evidence="3" id="KW-0808">Transferase</keyword>
<dbReference type="EMBL" id="BAABFC010000007">
    <property type="protein sequence ID" value="GAA4495725.1"/>
    <property type="molecule type" value="Genomic_DNA"/>
</dbReference>
<evidence type="ECO:0000313" key="7">
    <source>
        <dbReference type="Proteomes" id="UP001501321"/>
    </source>
</evidence>
<dbReference type="InterPro" id="IPR050859">
    <property type="entry name" value="Class-I_PLP-dep_aminotransf"/>
</dbReference>
<dbReference type="Gene3D" id="3.90.1150.10">
    <property type="entry name" value="Aspartate Aminotransferase, domain 1"/>
    <property type="match status" value="1"/>
</dbReference>
<dbReference type="InterPro" id="IPR004839">
    <property type="entry name" value="Aminotransferase_I/II_large"/>
</dbReference>
<sequence>MFAQRISTLSSSIIREILAAAQQPGVISFAGGLPAADSFPEPNWAALPPQIKQYGMSEGEPELREAIAAAAREKGLQCEASQVLVISGSQQGLDLVAKLFLDPESPVLVESPTYLAALQCFRLFQARCVGVPLGETGPDLAQMDAVIRSQAPRFSYLIPSFQNPSGLCYSVAARQAVAALLDRHQLPLLEDEPYCELDYDGVAKPPICSLLKSAPWIYQGSFSKILMPGIRVGYLIAHPSLMPHLVRLKQASDLHTNRPGQWLALEYMRSADKQARLAKLQDFYRLRRDAFAKALAEQFADLADWQVPSGGLFVWLKLKRPMDTRPLLKQALANQVAFMPGEAFFADDEPPVGYLRLNFSHTPPELIEEGLRRLRQVFEEAYAAQAVTA</sequence>
<comment type="cofactor">
    <cofactor evidence="1">
        <name>pyridoxal 5'-phosphate</name>
        <dbReference type="ChEBI" id="CHEBI:597326"/>
    </cofactor>
</comment>
<keyword evidence="7" id="KW-1185">Reference proteome</keyword>
<comment type="caution">
    <text evidence="6">The sequence shown here is derived from an EMBL/GenBank/DDBJ whole genome shotgun (WGS) entry which is preliminary data.</text>
</comment>
<dbReference type="InterPro" id="IPR015424">
    <property type="entry name" value="PyrdxlP-dep_Trfase"/>
</dbReference>
<protein>
    <submittedName>
        <fullName evidence="6">PLP-dependent aminotransferase family protein</fullName>
    </submittedName>
</protein>
<evidence type="ECO:0000313" key="6">
    <source>
        <dbReference type="EMBL" id="GAA4495725.1"/>
    </source>
</evidence>
<dbReference type="InterPro" id="IPR015421">
    <property type="entry name" value="PyrdxlP-dep_Trfase_major"/>
</dbReference>
<dbReference type="GO" id="GO:0008483">
    <property type="term" value="F:transaminase activity"/>
    <property type="evidence" value="ECO:0007669"/>
    <property type="project" value="UniProtKB-KW"/>
</dbReference>
<dbReference type="PANTHER" id="PTHR42790">
    <property type="entry name" value="AMINOTRANSFERASE"/>
    <property type="match status" value="1"/>
</dbReference>
<evidence type="ECO:0000256" key="3">
    <source>
        <dbReference type="ARBA" id="ARBA00022679"/>
    </source>
</evidence>
<keyword evidence="4" id="KW-0663">Pyridoxal phosphate</keyword>
<dbReference type="SUPFAM" id="SSF53383">
    <property type="entry name" value="PLP-dependent transferases"/>
    <property type="match status" value="1"/>
</dbReference>
<dbReference type="InterPro" id="IPR015422">
    <property type="entry name" value="PyrdxlP-dep_Trfase_small"/>
</dbReference>
<dbReference type="CDD" id="cd00609">
    <property type="entry name" value="AAT_like"/>
    <property type="match status" value="1"/>
</dbReference>
<dbReference type="RefSeq" id="WP_345010586.1">
    <property type="nucleotide sequence ID" value="NZ_BAABFC010000007.1"/>
</dbReference>
<dbReference type="Pfam" id="PF00155">
    <property type="entry name" value="Aminotran_1_2"/>
    <property type="match status" value="1"/>
</dbReference>
<dbReference type="PANTHER" id="PTHR42790:SF19">
    <property type="entry name" value="KYNURENINE_ALPHA-AMINOADIPATE AMINOTRANSFERASE, MITOCHONDRIAL"/>
    <property type="match status" value="1"/>
</dbReference>
<dbReference type="Proteomes" id="UP001501321">
    <property type="component" value="Unassembled WGS sequence"/>
</dbReference>
<evidence type="ECO:0000256" key="2">
    <source>
        <dbReference type="ARBA" id="ARBA00022576"/>
    </source>
</evidence>
<accession>A0ABP8Q3E8</accession>
<gene>
    <name evidence="6" type="ORF">GCM10023095_09440</name>
</gene>
<proteinExistence type="predicted"/>
<evidence type="ECO:0000259" key="5">
    <source>
        <dbReference type="Pfam" id="PF00155"/>
    </source>
</evidence>
<reference evidence="7" key="1">
    <citation type="journal article" date="2019" name="Int. J. Syst. Evol. Microbiol.">
        <title>The Global Catalogue of Microorganisms (GCM) 10K type strain sequencing project: providing services to taxonomists for standard genome sequencing and annotation.</title>
        <authorList>
            <consortium name="The Broad Institute Genomics Platform"/>
            <consortium name="The Broad Institute Genome Sequencing Center for Infectious Disease"/>
            <person name="Wu L."/>
            <person name="Ma J."/>
        </authorList>
    </citation>
    <scope>NUCLEOTIDE SEQUENCE [LARGE SCALE GENOMIC DNA]</scope>
    <source>
        <strain evidence="7">JCM 32226</strain>
    </source>
</reference>
<organism evidence="6 7">
    <name type="scientific">Pseudaeromonas paramecii</name>
    <dbReference type="NCBI Taxonomy" id="2138166"/>
    <lineage>
        <taxon>Bacteria</taxon>
        <taxon>Pseudomonadati</taxon>
        <taxon>Pseudomonadota</taxon>
        <taxon>Gammaproteobacteria</taxon>
        <taxon>Aeromonadales</taxon>
        <taxon>Aeromonadaceae</taxon>
        <taxon>Pseudaeromonas</taxon>
    </lineage>
</organism>
<evidence type="ECO:0000256" key="4">
    <source>
        <dbReference type="ARBA" id="ARBA00022898"/>
    </source>
</evidence>
<evidence type="ECO:0000256" key="1">
    <source>
        <dbReference type="ARBA" id="ARBA00001933"/>
    </source>
</evidence>
<dbReference type="Gene3D" id="3.40.640.10">
    <property type="entry name" value="Type I PLP-dependent aspartate aminotransferase-like (Major domain)"/>
    <property type="match status" value="1"/>
</dbReference>
<name>A0ABP8Q3E8_9GAMM</name>
<feature type="domain" description="Aminotransferase class I/classII large" evidence="5">
    <location>
        <begin position="45"/>
        <end position="374"/>
    </location>
</feature>